<dbReference type="EMBL" id="JAULSV010000007">
    <property type="protein sequence ID" value="KAK0639689.1"/>
    <property type="molecule type" value="Genomic_DNA"/>
</dbReference>
<keyword evidence="5" id="KW-0677">Repeat</keyword>
<dbReference type="Gene3D" id="3.30.40.10">
    <property type="entry name" value="Zinc/RING finger domain, C3HC4 (zinc finger)"/>
    <property type="match status" value="1"/>
</dbReference>
<proteinExistence type="predicted"/>
<evidence type="ECO:0000313" key="11">
    <source>
        <dbReference type="EMBL" id="KAK0639689.1"/>
    </source>
</evidence>
<gene>
    <name evidence="11" type="ORF">B0T16DRAFT_423575</name>
</gene>
<evidence type="ECO:0000256" key="4">
    <source>
        <dbReference type="ARBA" id="ARBA00022723"/>
    </source>
</evidence>
<feature type="region of interest" description="Disordered" evidence="9">
    <location>
        <begin position="183"/>
        <end position="205"/>
    </location>
</feature>
<evidence type="ECO:0000256" key="5">
    <source>
        <dbReference type="ARBA" id="ARBA00022737"/>
    </source>
</evidence>
<feature type="region of interest" description="Disordered" evidence="9">
    <location>
        <begin position="146"/>
        <end position="168"/>
    </location>
</feature>
<evidence type="ECO:0000256" key="6">
    <source>
        <dbReference type="ARBA" id="ARBA00022771"/>
    </source>
</evidence>
<dbReference type="CDD" id="cd20335">
    <property type="entry name" value="BRcat_RBR"/>
    <property type="match status" value="1"/>
</dbReference>
<dbReference type="Pfam" id="PF22191">
    <property type="entry name" value="IBR_1"/>
    <property type="match status" value="1"/>
</dbReference>
<dbReference type="EC" id="2.3.2.31" evidence="2"/>
<comment type="catalytic activity">
    <reaction evidence="1">
        <text>[E2 ubiquitin-conjugating enzyme]-S-ubiquitinyl-L-cysteine + [acceptor protein]-L-lysine = [E2 ubiquitin-conjugating enzyme]-L-cysteine + [acceptor protein]-N(6)-ubiquitinyl-L-lysine.</text>
        <dbReference type="EC" id="2.3.2.31"/>
    </reaction>
</comment>
<keyword evidence="12" id="KW-1185">Reference proteome</keyword>
<evidence type="ECO:0000256" key="3">
    <source>
        <dbReference type="ARBA" id="ARBA00022679"/>
    </source>
</evidence>
<keyword evidence="3" id="KW-0808">Transferase</keyword>
<dbReference type="GO" id="GO:0008270">
    <property type="term" value="F:zinc ion binding"/>
    <property type="evidence" value="ECO:0007669"/>
    <property type="project" value="UniProtKB-KW"/>
</dbReference>
<organism evidence="11 12">
    <name type="scientific">Cercophora newfieldiana</name>
    <dbReference type="NCBI Taxonomy" id="92897"/>
    <lineage>
        <taxon>Eukaryota</taxon>
        <taxon>Fungi</taxon>
        <taxon>Dikarya</taxon>
        <taxon>Ascomycota</taxon>
        <taxon>Pezizomycotina</taxon>
        <taxon>Sordariomycetes</taxon>
        <taxon>Sordariomycetidae</taxon>
        <taxon>Sordariales</taxon>
        <taxon>Lasiosphaeriaceae</taxon>
        <taxon>Cercophora</taxon>
    </lineage>
</organism>
<dbReference type="AlphaFoldDB" id="A0AA39XT01"/>
<evidence type="ECO:0000256" key="1">
    <source>
        <dbReference type="ARBA" id="ARBA00001798"/>
    </source>
</evidence>
<dbReference type="GO" id="GO:0061630">
    <property type="term" value="F:ubiquitin protein ligase activity"/>
    <property type="evidence" value="ECO:0007669"/>
    <property type="project" value="UniProtKB-EC"/>
</dbReference>
<evidence type="ECO:0000256" key="9">
    <source>
        <dbReference type="SAM" id="MobiDB-lite"/>
    </source>
</evidence>
<dbReference type="InterPro" id="IPR044066">
    <property type="entry name" value="TRIAD_supradom"/>
</dbReference>
<keyword evidence="7" id="KW-0833">Ubl conjugation pathway</keyword>
<evidence type="ECO:0000256" key="7">
    <source>
        <dbReference type="ARBA" id="ARBA00022786"/>
    </source>
</evidence>
<dbReference type="Pfam" id="PF01485">
    <property type="entry name" value="IBR"/>
    <property type="match status" value="1"/>
</dbReference>
<dbReference type="PROSITE" id="PS51873">
    <property type="entry name" value="TRIAD"/>
    <property type="match status" value="1"/>
</dbReference>
<name>A0AA39XT01_9PEZI</name>
<accession>A0AA39XT01</accession>
<dbReference type="InterPro" id="IPR031127">
    <property type="entry name" value="E3_UB_ligase_RBR"/>
</dbReference>
<dbReference type="SMART" id="SM00647">
    <property type="entry name" value="IBR"/>
    <property type="match status" value="2"/>
</dbReference>
<keyword evidence="6" id="KW-0863">Zinc-finger</keyword>
<sequence>MRPVFPNGHGDGTLLAAPKGILPVPETETQLLCTMVPTVGLADFHRDSLGQRIADHGPRERNHDRMVRWPSSYSEQPELPPSRPCQEAAVAANTSQPANKQRSEFLRRSKAIKRRKTTDESSCNGGAAEPSLEEILDLYHCRDEPCEDSLQSSNKPARPITSASLGGALRQSIDLQTEVEPCVGDVSSRPSQGPAPQGRAQPKALSRDVSTVLDLKNQSKVPLILLHNMLTPRNLVFRKLTIKHCGREPVWVLQPSDAASGFDQNLTPDEANELVEALEKHPDLLLRESAWLKVCDMCRIPRYRGLLGRSLESPLSFHRQQAELSSLPKPTHRSQDVSNDDARHLDSFFRLGSTPCCSRTICERCYTHAVTESIAVDFWHDLDAQHWLRCPFRTCRLRLPSSPGIELTGKLDQVPVADSKMKMMIHQIVAQLARASRLRGALHALEPQPGSASVHRAADLYAQLRRQGRVLDLADFRQTVSVKLEVLPVDSADGSETLPVPIFVDRIVTAPDARDCIVCAETFADVTDGTPEEEARWAAAISGFPGDWTHLIRPFMPPSSLPACGAAHALDVCRDCLARHLAAQLESLGRAVAESSLGLTCPSLGCGHVYTDSELRVIATPETFARYDKLRLLAYLSTLPDFRWCLGEGCSSGQVYEFPADPVLPGFSADLDRPLLQRRNRVVCEECGFAMCFVHQTPWHEGLDCIEYDAEAGDPQLDATRAWIRDNTKACPGCQAPVEKGAGCFHMTCRVCGGEFCWECLADWKEIVSLNPTTYVRKYRRDKHAVGCYFRSGSAPEATMLMGHTVQQALGR</sequence>
<protein>
    <recommendedName>
        <fullName evidence="2">RBR-type E3 ubiquitin transferase</fullName>
        <ecNumber evidence="2">2.3.2.31</ecNumber>
    </recommendedName>
</protein>
<reference evidence="11" key="1">
    <citation type="submission" date="2023-06" db="EMBL/GenBank/DDBJ databases">
        <title>Genome-scale phylogeny and comparative genomics of the fungal order Sordariales.</title>
        <authorList>
            <consortium name="Lawrence Berkeley National Laboratory"/>
            <person name="Hensen N."/>
            <person name="Bonometti L."/>
            <person name="Westerberg I."/>
            <person name="Brannstrom I.O."/>
            <person name="Guillou S."/>
            <person name="Cros-Aarteil S."/>
            <person name="Calhoun S."/>
            <person name="Haridas S."/>
            <person name="Kuo A."/>
            <person name="Mondo S."/>
            <person name="Pangilinan J."/>
            <person name="Riley R."/>
            <person name="Labutti K."/>
            <person name="Andreopoulos B."/>
            <person name="Lipzen A."/>
            <person name="Chen C."/>
            <person name="Yanf M."/>
            <person name="Daum C."/>
            <person name="Ng V."/>
            <person name="Clum A."/>
            <person name="Steindorff A."/>
            <person name="Ohm R."/>
            <person name="Martin F."/>
            <person name="Silar P."/>
            <person name="Natvig D."/>
            <person name="Lalanne C."/>
            <person name="Gautier V."/>
            <person name="Ament-Velasquez S.L."/>
            <person name="Kruys A."/>
            <person name="Hutchinson M.I."/>
            <person name="Powell A.J."/>
            <person name="Barry K."/>
            <person name="Miller A.N."/>
            <person name="Grigoriev I.V."/>
            <person name="Debuchy R."/>
            <person name="Gladieux P."/>
            <person name="Thoren M.H."/>
            <person name="Johannesson H."/>
        </authorList>
    </citation>
    <scope>NUCLEOTIDE SEQUENCE</scope>
    <source>
        <strain evidence="11">SMH2532-1</strain>
    </source>
</reference>
<evidence type="ECO:0000256" key="2">
    <source>
        <dbReference type="ARBA" id="ARBA00012251"/>
    </source>
</evidence>
<keyword evidence="4" id="KW-0479">Metal-binding</keyword>
<dbReference type="PANTHER" id="PTHR11685">
    <property type="entry name" value="RBR FAMILY RING FINGER AND IBR DOMAIN-CONTAINING"/>
    <property type="match status" value="1"/>
</dbReference>
<keyword evidence="8" id="KW-0862">Zinc</keyword>
<evidence type="ECO:0000256" key="8">
    <source>
        <dbReference type="ARBA" id="ARBA00022833"/>
    </source>
</evidence>
<feature type="domain" description="RING-type" evidence="10">
    <location>
        <begin position="542"/>
        <end position="783"/>
    </location>
</feature>
<dbReference type="GO" id="GO:0016567">
    <property type="term" value="P:protein ubiquitination"/>
    <property type="evidence" value="ECO:0007669"/>
    <property type="project" value="InterPro"/>
</dbReference>
<dbReference type="CDD" id="cd20336">
    <property type="entry name" value="Rcat_RBR"/>
    <property type="match status" value="1"/>
</dbReference>
<dbReference type="SUPFAM" id="SSF57850">
    <property type="entry name" value="RING/U-box"/>
    <property type="match status" value="2"/>
</dbReference>
<dbReference type="Proteomes" id="UP001174936">
    <property type="component" value="Unassembled WGS sequence"/>
</dbReference>
<dbReference type="Gene3D" id="1.20.120.1750">
    <property type="match status" value="1"/>
</dbReference>
<dbReference type="InterPro" id="IPR013083">
    <property type="entry name" value="Znf_RING/FYVE/PHD"/>
</dbReference>
<evidence type="ECO:0000313" key="12">
    <source>
        <dbReference type="Proteomes" id="UP001174936"/>
    </source>
</evidence>
<evidence type="ECO:0000259" key="10">
    <source>
        <dbReference type="PROSITE" id="PS51873"/>
    </source>
</evidence>
<comment type="caution">
    <text evidence="11">The sequence shown here is derived from an EMBL/GenBank/DDBJ whole genome shotgun (WGS) entry which is preliminary data.</text>
</comment>
<feature type="region of interest" description="Disordered" evidence="9">
    <location>
        <begin position="92"/>
        <end position="128"/>
    </location>
</feature>
<dbReference type="InterPro" id="IPR002867">
    <property type="entry name" value="IBR_dom"/>
</dbReference>